<dbReference type="InterPro" id="IPR006597">
    <property type="entry name" value="Sel1-like"/>
</dbReference>
<dbReference type="PROSITE" id="PS50293">
    <property type="entry name" value="TPR_REGION"/>
    <property type="match status" value="2"/>
</dbReference>
<dbReference type="KEGG" id="tet:TTHERM_00418620"/>
<dbReference type="Gene3D" id="1.25.40.10">
    <property type="entry name" value="Tetratricopeptide repeat domain"/>
    <property type="match status" value="5"/>
</dbReference>
<dbReference type="Pfam" id="PF07719">
    <property type="entry name" value="TPR_2"/>
    <property type="match status" value="1"/>
</dbReference>
<accession>Q22NT9</accession>
<dbReference type="AlphaFoldDB" id="Q22NT9"/>
<dbReference type="RefSeq" id="XP_001007317.2">
    <property type="nucleotide sequence ID" value="XM_001007317.2"/>
</dbReference>
<evidence type="ECO:0000256" key="1">
    <source>
        <dbReference type="ARBA" id="ARBA00022737"/>
    </source>
</evidence>
<keyword evidence="2 4" id="KW-0802">TPR repeat</keyword>
<dbReference type="GeneID" id="7826771"/>
<feature type="repeat" description="TPR" evidence="4">
    <location>
        <begin position="424"/>
        <end position="457"/>
    </location>
</feature>
<keyword evidence="1" id="KW-0677">Repeat</keyword>
<dbReference type="SMART" id="SM00028">
    <property type="entry name" value="TPR"/>
    <property type="match status" value="10"/>
</dbReference>
<evidence type="ECO:0000256" key="3">
    <source>
        <dbReference type="ARBA" id="ARBA00038210"/>
    </source>
</evidence>
<dbReference type="PANTHER" id="PTHR12558:SF13">
    <property type="entry name" value="CELL DIVISION CYCLE PROTEIN 27 HOMOLOG"/>
    <property type="match status" value="1"/>
</dbReference>
<dbReference type="HOGENOM" id="CLU_463473_0_0_1"/>
<feature type="repeat" description="TPR" evidence="4">
    <location>
        <begin position="46"/>
        <end position="79"/>
    </location>
</feature>
<organism evidence="5 6">
    <name type="scientific">Tetrahymena thermophila (strain SB210)</name>
    <dbReference type="NCBI Taxonomy" id="312017"/>
    <lineage>
        <taxon>Eukaryota</taxon>
        <taxon>Sar</taxon>
        <taxon>Alveolata</taxon>
        <taxon>Ciliophora</taxon>
        <taxon>Intramacronucleata</taxon>
        <taxon>Oligohymenophorea</taxon>
        <taxon>Hymenostomatida</taxon>
        <taxon>Tetrahymenina</taxon>
        <taxon>Tetrahymenidae</taxon>
        <taxon>Tetrahymena</taxon>
    </lineage>
</organism>
<dbReference type="SMART" id="SM00671">
    <property type="entry name" value="SEL1"/>
    <property type="match status" value="3"/>
</dbReference>
<evidence type="ECO:0000256" key="4">
    <source>
        <dbReference type="PROSITE-ProRule" id="PRU00339"/>
    </source>
</evidence>
<dbReference type="InterPro" id="IPR011990">
    <property type="entry name" value="TPR-like_helical_dom_sf"/>
</dbReference>
<dbReference type="SUPFAM" id="SSF48452">
    <property type="entry name" value="TPR-like"/>
    <property type="match status" value="2"/>
</dbReference>
<feature type="repeat" description="TPR" evidence="4">
    <location>
        <begin position="80"/>
        <end position="113"/>
    </location>
</feature>
<dbReference type="PROSITE" id="PS50005">
    <property type="entry name" value="TPR"/>
    <property type="match status" value="8"/>
</dbReference>
<dbReference type="eggNOG" id="KOG4626">
    <property type="taxonomic scope" value="Eukaryota"/>
</dbReference>
<proteinExistence type="inferred from homology"/>
<feature type="repeat" description="TPR" evidence="4">
    <location>
        <begin position="182"/>
        <end position="215"/>
    </location>
</feature>
<reference evidence="6" key="1">
    <citation type="journal article" date="2006" name="PLoS Biol.">
        <title>Macronuclear genome sequence of the ciliate Tetrahymena thermophila, a model eukaryote.</title>
        <authorList>
            <person name="Eisen J.A."/>
            <person name="Coyne R.S."/>
            <person name="Wu M."/>
            <person name="Wu D."/>
            <person name="Thiagarajan M."/>
            <person name="Wortman J.R."/>
            <person name="Badger J.H."/>
            <person name="Ren Q."/>
            <person name="Amedeo P."/>
            <person name="Jones K.M."/>
            <person name="Tallon L.J."/>
            <person name="Delcher A.L."/>
            <person name="Salzberg S.L."/>
            <person name="Silva J.C."/>
            <person name="Haas B.J."/>
            <person name="Majoros W.H."/>
            <person name="Farzad M."/>
            <person name="Carlton J.M."/>
            <person name="Smith R.K. Jr."/>
            <person name="Garg J."/>
            <person name="Pearlman R.E."/>
            <person name="Karrer K.M."/>
            <person name="Sun L."/>
            <person name="Manning G."/>
            <person name="Elde N.C."/>
            <person name="Turkewitz A.P."/>
            <person name="Asai D.J."/>
            <person name="Wilkes D.E."/>
            <person name="Wang Y."/>
            <person name="Cai H."/>
            <person name="Collins K."/>
            <person name="Stewart B.A."/>
            <person name="Lee S.R."/>
            <person name="Wilamowska K."/>
            <person name="Weinberg Z."/>
            <person name="Ruzzo W.L."/>
            <person name="Wloga D."/>
            <person name="Gaertig J."/>
            <person name="Frankel J."/>
            <person name="Tsao C.-C."/>
            <person name="Gorovsky M.A."/>
            <person name="Keeling P.J."/>
            <person name="Waller R.F."/>
            <person name="Patron N.J."/>
            <person name="Cherry J.M."/>
            <person name="Stover N.A."/>
            <person name="Krieger C.J."/>
            <person name="del Toro C."/>
            <person name="Ryder H.F."/>
            <person name="Williamson S.C."/>
            <person name="Barbeau R.A."/>
            <person name="Hamilton E.P."/>
            <person name="Orias E."/>
        </authorList>
    </citation>
    <scope>NUCLEOTIDE SEQUENCE [LARGE SCALE GENOMIC DNA]</scope>
    <source>
        <strain evidence="6">SB210</strain>
    </source>
</reference>
<comment type="similarity">
    <text evidence="3">Belongs to the APC3/CDC27 family.</text>
</comment>
<evidence type="ECO:0000313" key="6">
    <source>
        <dbReference type="Proteomes" id="UP000009168"/>
    </source>
</evidence>
<sequence length="522" mass="63136">MVKKSNKKEQKLKSEQDDLGLFFTFKNKILNYLGFDNIFNNDELYSNALNDKGHDFYQKNEITKAREYFIKAIKRNKNNKYALTNLAIIYSNQNNFEQAISFLKKAISVNKNYLRAYEKLGLIYFDQKNFQQAIKYFKMGVNINPNYQYMQYNLAIAYKNNKQIQLAIKHFEVSLEIDEQNRYAYYNLGLIYSDQKLIDNAIKYFQQAIKIYPNYSDAHFELGLNYQKLQFFDLAVECFKKVIEINPNQIRPYFILFEIYFNQKNLAQSFKFYERAKNINPCYTYDYIGCMFYNKRYYSQSIQWFKKALEIDKNSLNIIITLADAYYYNNQRQLADEFLNSVLKNHSEMGYEFQSKIYLRLKQFDKAINCLNKLLKIETSKQKRYKYYCKLGEIYQNKKYNYNMAIRCYQNALQYWSFYGNYDDGLYQQLANAYFHDLQYEQAIDSYQKQIIINEDKKFLHYNMGEVYLIQAQNSFYQDPKSKLQKKKYLSQSIECFKREIKKYQDNQYSHDSLCKAYEKKK</sequence>
<feature type="repeat" description="TPR" evidence="4">
    <location>
        <begin position="114"/>
        <end position="147"/>
    </location>
</feature>
<dbReference type="Pfam" id="PF00515">
    <property type="entry name" value="TPR_1"/>
    <property type="match status" value="3"/>
</dbReference>
<dbReference type="EMBL" id="GG662856">
    <property type="protein sequence ID" value="EAR87072.2"/>
    <property type="molecule type" value="Genomic_DNA"/>
</dbReference>
<dbReference type="Pfam" id="PF13181">
    <property type="entry name" value="TPR_8"/>
    <property type="match status" value="3"/>
</dbReference>
<dbReference type="Proteomes" id="UP000009168">
    <property type="component" value="Unassembled WGS sequence"/>
</dbReference>
<protein>
    <submittedName>
        <fullName evidence="5">Tetratricopeptide repeat protein</fullName>
    </submittedName>
</protein>
<evidence type="ECO:0000256" key="2">
    <source>
        <dbReference type="ARBA" id="ARBA00022803"/>
    </source>
</evidence>
<feature type="repeat" description="TPR" evidence="4">
    <location>
        <begin position="148"/>
        <end position="181"/>
    </location>
</feature>
<dbReference type="OrthoDB" id="420945at2759"/>
<evidence type="ECO:0000313" key="5">
    <source>
        <dbReference type="EMBL" id="EAR87072.2"/>
    </source>
</evidence>
<dbReference type="PANTHER" id="PTHR12558">
    <property type="entry name" value="CELL DIVISION CYCLE 16,23,27"/>
    <property type="match status" value="1"/>
</dbReference>
<dbReference type="InterPro" id="IPR019734">
    <property type="entry name" value="TPR_rpt"/>
</dbReference>
<dbReference type="InterPro" id="IPR013105">
    <property type="entry name" value="TPR_2"/>
</dbReference>
<name>Q22NT9_TETTS</name>
<feature type="repeat" description="TPR" evidence="4">
    <location>
        <begin position="216"/>
        <end position="249"/>
    </location>
</feature>
<dbReference type="InParanoid" id="Q22NT9"/>
<feature type="repeat" description="TPR" evidence="4">
    <location>
        <begin position="282"/>
        <end position="315"/>
    </location>
</feature>
<keyword evidence="6" id="KW-1185">Reference proteome</keyword>
<gene>
    <name evidence="5" type="ORF">TTHERM_00418620</name>
</gene>